<accession>A0A9P9DWY2</accession>
<protein>
    <submittedName>
        <fullName evidence="5">Beta-lactamase/transpeptidase-like protein</fullName>
    </submittedName>
</protein>
<evidence type="ECO:0000256" key="1">
    <source>
        <dbReference type="ARBA" id="ARBA00038473"/>
    </source>
</evidence>
<name>A0A9P9DWY2_9HYPO</name>
<evidence type="ECO:0000313" key="5">
    <source>
        <dbReference type="EMBL" id="KAH7127255.1"/>
    </source>
</evidence>
<organism evidence="5 6">
    <name type="scientific">Dactylonectria macrodidyma</name>
    <dbReference type="NCBI Taxonomy" id="307937"/>
    <lineage>
        <taxon>Eukaryota</taxon>
        <taxon>Fungi</taxon>
        <taxon>Dikarya</taxon>
        <taxon>Ascomycota</taxon>
        <taxon>Pezizomycotina</taxon>
        <taxon>Sordariomycetes</taxon>
        <taxon>Hypocreomycetidae</taxon>
        <taxon>Hypocreales</taxon>
        <taxon>Nectriaceae</taxon>
        <taxon>Dactylonectria</taxon>
    </lineage>
</organism>
<dbReference type="SUPFAM" id="SSF56601">
    <property type="entry name" value="beta-lactamase/transpeptidase-like"/>
    <property type="match status" value="1"/>
</dbReference>
<feature type="domain" description="Beta-lactamase-related" evidence="3">
    <location>
        <begin position="73"/>
        <end position="226"/>
    </location>
</feature>
<dbReference type="Pfam" id="PF00144">
    <property type="entry name" value="Beta-lactamase"/>
    <property type="match status" value="1"/>
</dbReference>
<sequence length="492" mass="54449">MKQRNSITLICLIFCFSYFHPCIVLSPTPEGLEEVTSSFRRSGIVVGIKSAHEEDYLLEFAYTPPKLDSRGVDEVDSDSVFRIASLSKVFPVLALLKLHKVDINDPITKYLPELRKLNKQAQEQNAIWTTDWDSVTIRALASHLSGIPADLKTDIEPFADWTELGFPPVDPTRSLNCSGFLGTPACIKKDFFKQFGKRPPVYAPFSTNTVYSNVSWALLGWVIEKAPTGMNHTFASQPDSSLGFIPDGDLCASNYYSSLNDITAFGDAVLRNELLSAAQTRKWLKPVSGTSSSGLLIGEPWEILRSNNVTKDGRLVEFYTKAGAMITYHSLMGLIPDYDLTITLLAAGPETSGGLLRIAFSEIVQELLPALEQAGKDESEKAYASTYSDEEINSTITFSIDDEPGLSVINWTVRGVDIIDTFLSIRLPPTFLTPPGLVRFRLYLTSLKTDTQSSWRSVPAVGTLEGYEDQASLFAWPDGNCNTWASLDRITY</sequence>
<dbReference type="InterPro" id="IPR001466">
    <property type="entry name" value="Beta-lactam-related"/>
</dbReference>
<dbReference type="InterPro" id="IPR058664">
    <property type="entry name" value="ARB_00930-like_C"/>
</dbReference>
<comment type="similarity">
    <text evidence="1">Belongs to the beta-lactamase family.</text>
</comment>
<gene>
    <name evidence="5" type="ORF">EDB81DRAFT_907399</name>
</gene>
<dbReference type="AlphaFoldDB" id="A0A9P9DWY2"/>
<feature type="signal peptide" evidence="2">
    <location>
        <begin position="1"/>
        <end position="24"/>
    </location>
</feature>
<dbReference type="InterPro" id="IPR051478">
    <property type="entry name" value="Beta-lactamase-like_AB/R"/>
</dbReference>
<proteinExistence type="inferred from homology"/>
<feature type="domain" description="Beta-lactamase-like ARB-00930-like C-terminal" evidence="4">
    <location>
        <begin position="376"/>
        <end position="492"/>
    </location>
</feature>
<evidence type="ECO:0000259" key="3">
    <source>
        <dbReference type="Pfam" id="PF00144"/>
    </source>
</evidence>
<dbReference type="EMBL" id="JAGMUV010000019">
    <property type="protein sequence ID" value="KAH7127255.1"/>
    <property type="molecule type" value="Genomic_DNA"/>
</dbReference>
<reference evidence="5" key="1">
    <citation type="journal article" date="2021" name="Nat. Commun.">
        <title>Genetic determinants of endophytism in the Arabidopsis root mycobiome.</title>
        <authorList>
            <person name="Mesny F."/>
            <person name="Miyauchi S."/>
            <person name="Thiergart T."/>
            <person name="Pickel B."/>
            <person name="Atanasova L."/>
            <person name="Karlsson M."/>
            <person name="Huettel B."/>
            <person name="Barry K.W."/>
            <person name="Haridas S."/>
            <person name="Chen C."/>
            <person name="Bauer D."/>
            <person name="Andreopoulos W."/>
            <person name="Pangilinan J."/>
            <person name="LaButti K."/>
            <person name="Riley R."/>
            <person name="Lipzen A."/>
            <person name="Clum A."/>
            <person name="Drula E."/>
            <person name="Henrissat B."/>
            <person name="Kohler A."/>
            <person name="Grigoriev I.V."/>
            <person name="Martin F.M."/>
            <person name="Hacquard S."/>
        </authorList>
    </citation>
    <scope>NUCLEOTIDE SEQUENCE</scope>
    <source>
        <strain evidence="5">MPI-CAGE-AT-0147</strain>
    </source>
</reference>
<dbReference type="OrthoDB" id="10250282at2759"/>
<evidence type="ECO:0000259" key="4">
    <source>
        <dbReference type="Pfam" id="PF26335"/>
    </source>
</evidence>
<dbReference type="Gene3D" id="3.40.710.10">
    <property type="entry name" value="DD-peptidase/beta-lactamase superfamily"/>
    <property type="match status" value="1"/>
</dbReference>
<dbReference type="PANTHER" id="PTHR22935">
    <property type="entry name" value="PENICILLIN-BINDING PROTEIN"/>
    <property type="match status" value="1"/>
</dbReference>
<dbReference type="Pfam" id="PF26335">
    <property type="entry name" value="ARB_00930_C"/>
    <property type="match status" value="1"/>
</dbReference>
<evidence type="ECO:0000313" key="6">
    <source>
        <dbReference type="Proteomes" id="UP000738349"/>
    </source>
</evidence>
<keyword evidence="2" id="KW-0732">Signal</keyword>
<keyword evidence="6" id="KW-1185">Reference proteome</keyword>
<dbReference type="PANTHER" id="PTHR22935:SF95">
    <property type="entry name" value="BETA-LACTAMASE-LIKE 1-RELATED"/>
    <property type="match status" value="1"/>
</dbReference>
<dbReference type="Proteomes" id="UP000738349">
    <property type="component" value="Unassembled WGS sequence"/>
</dbReference>
<feature type="chain" id="PRO_5040375643" evidence="2">
    <location>
        <begin position="25"/>
        <end position="492"/>
    </location>
</feature>
<evidence type="ECO:0000256" key="2">
    <source>
        <dbReference type="SAM" id="SignalP"/>
    </source>
</evidence>
<dbReference type="InterPro" id="IPR012338">
    <property type="entry name" value="Beta-lactam/transpept-like"/>
</dbReference>
<comment type="caution">
    <text evidence="5">The sequence shown here is derived from an EMBL/GenBank/DDBJ whole genome shotgun (WGS) entry which is preliminary data.</text>
</comment>